<dbReference type="Pfam" id="PF01373">
    <property type="entry name" value="Glyco_hydro_14"/>
    <property type="match status" value="2"/>
</dbReference>
<dbReference type="Proteomes" id="UP000651977">
    <property type="component" value="Unassembled WGS sequence"/>
</dbReference>
<dbReference type="PRINTS" id="PR00750">
    <property type="entry name" value="BETAAMYLASE"/>
</dbReference>
<dbReference type="Gene3D" id="3.20.20.80">
    <property type="entry name" value="Glycosidases"/>
    <property type="match status" value="2"/>
</dbReference>
<keyword evidence="7 8" id="KW-0624">Polysaccharide degradation</keyword>
<evidence type="ECO:0000256" key="7">
    <source>
        <dbReference type="ARBA" id="ARBA00023326"/>
    </source>
</evidence>
<keyword evidence="10" id="KW-1185">Reference proteome</keyword>
<dbReference type="RefSeq" id="WP_055734580.1">
    <property type="nucleotide sequence ID" value="NZ_BMDY01000021.1"/>
</dbReference>
<evidence type="ECO:0000313" key="10">
    <source>
        <dbReference type="Proteomes" id="UP000651977"/>
    </source>
</evidence>
<keyword evidence="5 8" id="KW-0119">Carbohydrate metabolism</keyword>
<evidence type="ECO:0000256" key="6">
    <source>
        <dbReference type="ARBA" id="ARBA00023295"/>
    </source>
</evidence>
<comment type="catalytic activity">
    <reaction evidence="1 8">
        <text>Hydrolysis of (1-&gt;4)-alpha-D-glucosidic linkages in polysaccharides so as to remove successive maltose units from the non-reducing ends of the chains.</text>
        <dbReference type="EC" id="3.2.1.2"/>
    </reaction>
</comment>
<reference evidence="10" key="1">
    <citation type="journal article" date="2019" name="Int. J. Syst. Evol. Microbiol.">
        <title>The Global Catalogue of Microorganisms (GCM) 10K type strain sequencing project: providing services to taxonomists for standard genome sequencing and annotation.</title>
        <authorList>
            <consortium name="The Broad Institute Genomics Platform"/>
            <consortium name="The Broad Institute Genome Sequencing Center for Infectious Disease"/>
            <person name="Wu L."/>
            <person name="Ma J."/>
        </authorList>
    </citation>
    <scope>NUCLEOTIDE SEQUENCE [LARGE SCALE GENOMIC DNA]</scope>
    <source>
        <strain evidence="10">CGMCC 1.10131</strain>
    </source>
</reference>
<evidence type="ECO:0000256" key="2">
    <source>
        <dbReference type="ARBA" id="ARBA00005652"/>
    </source>
</evidence>
<organism evidence="9 10">
    <name type="scientific">Agarivorans gilvus</name>
    <dbReference type="NCBI Taxonomy" id="680279"/>
    <lineage>
        <taxon>Bacteria</taxon>
        <taxon>Pseudomonadati</taxon>
        <taxon>Pseudomonadota</taxon>
        <taxon>Gammaproteobacteria</taxon>
        <taxon>Alteromonadales</taxon>
        <taxon>Alteromonadaceae</taxon>
        <taxon>Agarivorans</taxon>
    </lineage>
</organism>
<evidence type="ECO:0000256" key="8">
    <source>
        <dbReference type="RuleBase" id="RU000509"/>
    </source>
</evidence>
<comment type="similarity">
    <text evidence="2 8">Belongs to the glycosyl hydrolase 14 family.</text>
</comment>
<protein>
    <recommendedName>
        <fullName evidence="3 8">Beta-amylase</fullName>
        <ecNumber evidence="3 8">3.2.1.2</ecNumber>
    </recommendedName>
</protein>
<dbReference type="EC" id="3.2.1.2" evidence="3 8"/>
<evidence type="ECO:0000313" key="9">
    <source>
        <dbReference type="EMBL" id="GGB15741.1"/>
    </source>
</evidence>
<keyword evidence="4 8" id="KW-0378">Hydrolase</keyword>
<gene>
    <name evidence="9" type="ORF">GCM10007414_31510</name>
</gene>
<dbReference type="PANTHER" id="PTHR31352:SF1">
    <property type="entry name" value="BETA-AMYLASE 3, CHLOROPLASTIC"/>
    <property type="match status" value="1"/>
</dbReference>
<name>A0ABQ1I5S3_9ALTE</name>
<dbReference type="SUPFAM" id="SSF51445">
    <property type="entry name" value="(Trans)glycosidases"/>
    <property type="match status" value="2"/>
</dbReference>
<keyword evidence="6 8" id="KW-0326">Glycosidase</keyword>
<evidence type="ECO:0000256" key="1">
    <source>
        <dbReference type="ARBA" id="ARBA00000546"/>
    </source>
</evidence>
<accession>A0ABQ1I5S3</accession>
<sequence length="887" mass="100925">MANPISARKAWVKGSLPLAEYAASCNQAQLQALSPQLRKLRQNGVDAIVVPVHWRYLAPFCAEQLAQAESWEALKRLSQHLLGHGFKLQYQLFFSSDTQQGVEQRLPDWFWGSMLAKLPATKSADAIKYVNQFGRDNTQSPSLWAGAGLLEMFGEWMDNFAQQMQEFAANCDVVFLGLGPDGEACFPWGERDAQAIYQSFSPTALAALAADMEQQYGSKQAWLSLWELNAEQPWPQQLSDNLADCYQRKTSSTCFKEFNLWYAQNWQQFVGGFLAIAEASFAKQWAHSKLALNIPLPGMSASDHPWLACLTGLNPQPWLERSQLLDYQLAQLSYWNKQAQNRLMVVVSGAESSHASRQNQGLFNALKELAIPALVQNAQPQALASHPGWDQLYHSVLHGSAFQGWLFNDMSQLNEQSIVQGRLSQLNKFKYQHSETRQLGKKQFRVMGPLHLKVANQKQLLEEENWVQFEEQLRELRSTGVTAISTDIWWGLVEGDKPGKFDWSYYDRVVALLKRLGLQWVPILSFHQAGGNVNDDFMQAIPLWLWGRLLESHDQLNSVQDLQYVSETGDASMEYVSLWADEFVMPYYQRFMEAFKQHYINKASLMDEINVSLGPAGELRYPSYNAHDWGNYPNRGTLQCYSRLAKQDWLAYLKAKFHSISTLNASFGFTWENFEQAEIPDANWLFSHKRYIHNAWAREFLSWYHQALVAHGRRIFESALAVFEDEAFGQVPIGIKIPGIHWVVSDPELPRAAEITAGLIAVHPTLNSSNQQEYLGLLKGLLPEGKQSRAAIHFTCLEMINKDYEGYSRAADLVDWMADAADECQVALMGENALAGELYGEQGWRQMARALNRSPGYDGLTLLRMQNFFDDEPTPRRELKKLIDRIS</sequence>
<dbReference type="EMBL" id="BMDY01000021">
    <property type="protein sequence ID" value="GGB15741.1"/>
    <property type="molecule type" value="Genomic_DNA"/>
</dbReference>
<evidence type="ECO:0000256" key="4">
    <source>
        <dbReference type="ARBA" id="ARBA00022801"/>
    </source>
</evidence>
<evidence type="ECO:0000256" key="5">
    <source>
        <dbReference type="ARBA" id="ARBA00023277"/>
    </source>
</evidence>
<dbReference type="PANTHER" id="PTHR31352">
    <property type="entry name" value="BETA-AMYLASE 1, CHLOROPLASTIC"/>
    <property type="match status" value="1"/>
</dbReference>
<proteinExistence type="inferred from homology"/>
<dbReference type="InterPro" id="IPR017853">
    <property type="entry name" value="GH"/>
</dbReference>
<dbReference type="PROSITE" id="PS00679">
    <property type="entry name" value="BETA_AMYLASE_2"/>
    <property type="match status" value="1"/>
</dbReference>
<evidence type="ECO:0000256" key="3">
    <source>
        <dbReference type="ARBA" id="ARBA00012594"/>
    </source>
</evidence>
<comment type="caution">
    <text evidence="9">The sequence shown here is derived from an EMBL/GenBank/DDBJ whole genome shotgun (WGS) entry which is preliminary data.</text>
</comment>
<dbReference type="InterPro" id="IPR001554">
    <property type="entry name" value="Glyco_hydro_14"/>
</dbReference>
<dbReference type="InterPro" id="IPR018238">
    <property type="entry name" value="Glyco_hydro_14_CS"/>
</dbReference>